<proteinExistence type="inferred from homology"/>
<evidence type="ECO:0000256" key="9">
    <source>
        <dbReference type="SAM" id="Phobius"/>
    </source>
</evidence>
<keyword evidence="5 9" id="KW-1133">Transmembrane helix</keyword>
<dbReference type="AlphaFoldDB" id="A0A7C9D4G8"/>
<dbReference type="PANTHER" id="PTHR31587:SF3">
    <property type="entry name" value="EXPRESSED PROTEIN"/>
    <property type="match status" value="1"/>
</dbReference>
<dbReference type="EMBL" id="GISG01087670">
    <property type="protein sequence ID" value="MBA4633645.1"/>
    <property type="molecule type" value="Transcribed_RNA"/>
</dbReference>
<evidence type="ECO:0000256" key="7">
    <source>
        <dbReference type="ARBA" id="ARBA00023242"/>
    </source>
</evidence>
<comment type="similarity">
    <text evidence="2">Belongs to the NEMP family.</text>
</comment>
<keyword evidence="7" id="KW-0539">Nucleus</keyword>
<name>A0A7C9D4G8_OPUST</name>
<evidence type="ECO:0000256" key="8">
    <source>
        <dbReference type="SAM" id="MobiDB-lite"/>
    </source>
</evidence>
<evidence type="ECO:0000256" key="4">
    <source>
        <dbReference type="ARBA" id="ARBA00022729"/>
    </source>
</evidence>
<evidence type="ECO:0000256" key="3">
    <source>
        <dbReference type="ARBA" id="ARBA00022692"/>
    </source>
</evidence>
<evidence type="ECO:0000256" key="1">
    <source>
        <dbReference type="ARBA" id="ARBA00004575"/>
    </source>
</evidence>
<organism evidence="10">
    <name type="scientific">Opuntia streptacantha</name>
    <name type="common">Prickly pear cactus</name>
    <name type="synonym">Opuntia cardona</name>
    <dbReference type="NCBI Taxonomy" id="393608"/>
    <lineage>
        <taxon>Eukaryota</taxon>
        <taxon>Viridiplantae</taxon>
        <taxon>Streptophyta</taxon>
        <taxon>Embryophyta</taxon>
        <taxon>Tracheophyta</taxon>
        <taxon>Spermatophyta</taxon>
        <taxon>Magnoliopsida</taxon>
        <taxon>eudicotyledons</taxon>
        <taxon>Gunneridae</taxon>
        <taxon>Pentapetalae</taxon>
        <taxon>Caryophyllales</taxon>
        <taxon>Cactineae</taxon>
        <taxon>Cactaceae</taxon>
        <taxon>Opuntioideae</taxon>
        <taxon>Opuntia</taxon>
    </lineage>
</organism>
<dbReference type="Pfam" id="PF10225">
    <property type="entry name" value="NEMP"/>
    <property type="match status" value="1"/>
</dbReference>
<feature type="transmembrane region" description="Helical" evidence="9">
    <location>
        <begin position="12"/>
        <end position="29"/>
    </location>
</feature>
<feature type="transmembrane region" description="Helical" evidence="9">
    <location>
        <begin position="185"/>
        <end position="204"/>
    </location>
</feature>
<dbReference type="EMBL" id="GISG01087666">
    <property type="protein sequence ID" value="MBA4633641.1"/>
    <property type="molecule type" value="Transcribed_RNA"/>
</dbReference>
<keyword evidence="6 9" id="KW-0472">Membrane</keyword>
<evidence type="ECO:0000313" key="10">
    <source>
        <dbReference type="EMBL" id="MBA4633641.1"/>
    </source>
</evidence>
<keyword evidence="3 9" id="KW-0812">Transmembrane</keyword>
<feature type="transmembrane region" description="Helical" evidence="9">
    <location>
        <begin position="258"/>
        <end position="278"/>
    </location>
</feature>
<dbReference type="PANTHER" id="PTHR31587">
    <property type="entry name" value="TRANSMEMBRANE PROTEIN (DUF2215)"/>
    <property type="match status" value="1"/>
</dbReference>
<sequence>MEFACQLRCRFYLTLLISILSCSAFVIGIQDIDLERPVLTIKPVPLPGLSHKGSKEPLSCERVCVVPVSRHKLKSYASSVRLLVVPSVVIPEKLHSRIQVCLHRNASIGLCQCEKDEWKSVQKGLWSSMTSPYEEKYIDVKVIGDVSGSVTITVEEVFQHWRLICLAFGVILLLLAPIVSAWVPFYYSSSMAIGILLVVIILLFQGMKLLPTGRKNFFYLAIYGSLVGVGSFIFRQFTMIVNSILVNFGLSEELHNPVSIFLLVGIVLAGAALGYWMVRRFVISDDGSVDVGVAQFVKWAMRLLASTFILQGTPDPLFALATLVLSWIICSSITYLLNSGCSCSGWSPQWRRNKQLFPRNKRAEFLRKSPKTSPQGKFMRSSETAPRWWGSPVRGLMSPTIRNWRASPQRDCYSTFHRMPRRKMSKKEWEEWTREFTREAMEELVSTPEFSEWLVEHADRIQLRPRDSSDDEAGSSSDSTDETVVENGPGLGIFDW</sequence>
<protein>
    <submittedName>
        <fullName evidence="10">Uncharacterized protein</fullName>
    </submittedName>
</protein>
<feature type="transmembrane region" description="Helical" evidence="9">
    <location>
        <begin position="161"/>
        <end position="179"/>
    </location>
</feature>
<evidence type="ECO:0000256" key="6">
    <source>
        <dbReference type="ARBA" id="ARBA00023136"/>
    </source>
</evidence>
<dbReference type="GO" id="GO:0005637">
    <property type="term" value="C:nuclear inner membrane"/>
    <property type="evidence" value="ECO:0007669"/>
    <property type="project" value="UniProtKB-SubCell"/>
</dbReference>
<accession>A0A7C9D4G8</accession>
<reference evidence="10" key="2">
    <citation type="submission" date="2020-07" db="EMBL/GenBank/DDBJ databases">
        <authorList>
            <person name="Vera ALvarez R."/>
            <person name="Arias-Moreno D.M."/>
            <person name="Jimenez-Jacinto V."/>
            <person name="Jimenez-Bremont J.F."/>
            <person name="Swaminathan K."/>
            <person name="Moose S.P."/>
            <person name="Guerrero-Gonzalez M.L."/>
            <person name="Marino-Ramirez L."/>
            <person name="Landsman D."/>
            <person name="Rodriguez-Kessler M."/>
            <person name="Delgado-Sanchez P."/>
        </authorList>
    </citation>
    <scope>NUCLEOTIDE SEQUENCE</scope>
    <source>
        <tissue evidence="10">Cladode</tissue>
    </source>
</reference>
<feature type="transmembrane region" description="Helical" evidence="9">
    <location>
        <begin position="216"/>
        <end position="238"/>
    </location>
</feature>
<evidence type="ECO:0000256" key="5">
    <source>
        <dbReference type="ARBA" id="ARBA00022989"/>
    </source>
</evidence>
<evidence type="ECO:0000256" key="2">
    <source>
        <dbReference type="ARBA" id="ARBA00005748"/>
    </source>
</evidence>
<reference evidence="10" key="1">
    <citation type="journal article" date="2013" name="J. Plant Res.">
        <title>Effect of fungi and light on seed germination of three Opuntia species from semiarid lands of central Mexico.</title>
        <authorList>
            <person name="Delgado-Sanchez P."/>
            <person name="Jimenez-Bremont J.F."/>
            <person name="Guerrero-Gonzalez Mde L."/>
            <person name="Flores J."/>
        </authorList>
    </citation>
    <scope>NUCLEOTIDE SEQUENCE</scope>
    <source>
        <tissue evidence="10">Cladode</tissue>
    </source>
</reference>
<comment type="subcellular location">
    <subcellularLocation>
        <location evidence="1">Nucleus inner membrane</location>
        <topology evidence="1">Multi-pass membrane protein</topology>
        <orientation evidence="1">Nucleoplasmic side</orientation>
    </subcellularLocation>
</comment>
<dbReference type="InterPro" id="IPR019358">
    <property type="entry name" value="NEMP_fam"/>
</dbReference>
<feature type="region of interest" description="Disordered" evidence="8">
    <location>
        <begin position="461"/>
        <end position="496"/>
    </location>
</feature>
<keyword evidence="4" id="KW-0732">Signal</keyword>
<feature type="compositionally biased region" description="Acidic residues" evidence="8">
    <location>
        <begin position="469"/>
        <end position="484"/>
    </location>
</feature>